<dbReference type="InterPro" id="IPR003526">
    <property type="entry name" value="MECDP_synthase"/>
</dbReference>
<evidence type="ECO:0000256" key="9">
    <source>
        <dbReference type="RuleBase" id="RU004395"/>
    </source>
</evidence>
<protein>
    <recommendedName>
        <fullName evidence="4 8">2-C-methyl-D-erythritol 2,4-cyclodiphosphate synthase</fullName>
        <shortName evidence="8">MECDP-synthase</shortName>
        <shortName evidence="8">MECPP-synthase</shortName>
        <shortName evidence="8">MECPS</shortName>
        <ecNumber evidence="4 8">4.6.1.12</ecNumber>
    </recommendedName>
</protein>
<dbReference type="NCBIfam" id="TIGR00151">
    <property type="entry name" value="ispF"/>
    <property type="match status" value="1"/>
</dbReference>
<dbReference type="PROSITE" id="PS01350">
    <property type="entry name" value="ISPF"/>
    <property type="match status" value="1"/>
</dbReference>
<dbReference type="InterPro" id="IPR036571">
    <property type="entry name" value="MECDP_synthase_sf"/>
</dbReference>
<dbReference type="PANTHER" id="PTHR43181:SF1">
    <property type="entry name" value="2-C-METHYL-D-ERYTHRITOL 2,4-CYCLODIPHOSPHATE SYNTHASE, CHLOROPLASTIC"/>
    <property type="match status" value="1"/>
</dbReference>
<feature type="domain" description="2-C-methyl-D-erythritol 2,4-cyclodiphosphate synthase" evidence="10">
    <location>
        <begin position="1"/>
        <end position="154"/>
    </location>
</feature>
<feature type="binding site" evidence="8">
    <location>
        <position position="139"/>
    </location>
    <ligand>
        <name>4-CDP-2-C-methyl-D-erythritol 2-phosphate</name>
        <dbReference type="ChEBI" id="CHEBI:57919"/>
    </ligand>
</feature>
<feature type="site" description="Transition state stabilizer" evidence="8">
    <location>
        <position position="133"/>
    </location>
</feature>
<feature type="binding site" evidence="8">
    <location>
        <begin position="132"/>
        <end position="135"/>
    </location>
    <ligand>
        <name>4-CDP-2-C-methyl-D-erythritol 2-phosphate</name>
        <dbReference type="ChEBI" id="CHEBI:57919"/>
    </ligand>
</feature>
<gene>
    <name evidence="8 11" type="primary">ispF</name>
    <name evidence="11" type="ORF">ERS852492_03079</name>
    <name evidence="12" type="ORF">GKE48_13305</name>
</gene>
<organism evidence="11 13">
    <name type="scientific">Lachnospira eligens</name>
    <dbReference type="NCBI Taxonomy" id="39485"/>
    <lineage>
        <taxon>Bacteria</taxon>
        <taxon>Bacillati</taxon>
        <taxon>Bacillota</taxon>
        <taxon>Clostridia</taxon>
        <taxon>Lachnospirales</taxon>
        <taxon>Lachnospiraceae</taxon>
        <taxon>Lachnospira</taxon>
    </lineage>
</organism>
<comment type="cofactor">
    <cofactor evidence="8">
        <name>a divalent metal cation</name>
        <dbReference type="ChEBI" id="CHEBI:60240"/>
    </cofactor>
    <text evidence="8">Binds 1 divalent metal cation per subunit.</text>
</comment>
<evidence type="ECO:0000256" key="5">
    <source>
        <dbReference type="ARBA" id="ARBA00022723"/>
    </source>
</evidence>
<feature type="binding site" evidence="8">
    <location>
        <position position="42"/>
    </location>
    <ligand>
        <name>a divalent metal cation</name>
        <dbReference type="ChEBI" id="CHEBI:60240"/>
    </ligand>
</feature>
<dbReference type="HAMAP" id="MF_00107">
    <property type="entry name" value="IspF"/>
    <property type="match status" value="1"/>
</dbReference>
<evidence type="ECO:0000256" key="6">
    <source>
        <dbReference type="ARBA" id="ARBA00023229"/>
    </source>
</evidence>
<comment type="function">
    <text evidence="8">Involved in the biosynthesis of isopentenyl diphosphate (IPP) and dimethylallyl diphosphate (DMAPP), two major building blocks of isoprenoid compounds. Catalyzes the conversion of 4-diphosphocytidyl-2-C-methyl-D-erythritol 2-phosphate (CDP-ME2P) to 2-C-methyl-D-erythritol 2,4-cyclodiphosphate (ME-CPP) with a corresponding release of cytidine 5-monophosphate (CMP).</text>
</comment>
<comment type="pathway">
    <text evidence="2 8">Isoprenoid biosynthesis; isopentenyl diphosphate biosynthesis via DXP pathway; isopentenyl diphosphate from 1-deoxy-D-xylulose 5-phosphate: step 4/6.</text>
</comment>
<dbReference type="CDD" id="cd00554">
    <property type="entry name" value="MECDP_synthase"/>
    <property type="match status" value="1"/>
</dbReference>
<dbReference type="FunFam" id="3.30.1330.50:FF:000001">
    <property type="entry name" value="2-C-methyl-D-erythritol 2,4-cyclodiphosphate synthase"/>
    <property type="match status" value="1"/>
</dbReference>
<evidence type="ECO:0000256" key="8">
    <source>
        <dbReference type="HAMAP-Rule" id="MF_00107"/>
    </source>
</evidence>
<dbReference type="GO" id="GO:0008685">
    <property type="term" value="F:2-C-methyl-D-erythritol 2,4-cyclodiphosphate synthase activity"/>
    <property type="evidence" value="ECO:0007669"/>
    <property type="project" value="UniProtKB-UniRule"/>
</dbReference>
<evidence type="ECO:0000313" key="13">
    <source>
        <dbReference type="Proteomes" id="UP000095780"/>
    </source>
</evidence>
<name>A0A175A5U7_9FIRM</name>
<dbReference type="Gene3D" id="3.30.1330.50">
    <property type="entry name" value="2-C-methyl-D-erythritol 2,4-cyclodiphosphate synthase"/>
    <property type="match status" value="1"/>
</dbReference>
<accession>A0A175A5U7</accession>
<evidence type="ECO:0000259" key="10">
    <source>
        <dbReference type="Pfam" id="PF02542"/>
    </source>
</evidence>
<feature type="binding site" evidence="8">
    <location>
        <position position="10"/>
    </location>
    <ligand>
        <name>a divalent metal cation</name>
        <dbReference type="ChEBI" id="CHEBI:60240"/>
    </ligand>
</feature>
<dbReference type="Pfam" id="PF02542">
    <property type="entry name" value="YgbB"/>
    <property type="match status" value="1"/>
</dbReference>
<dbReference type="RefSeq" id="WP_055288207.1">
    <property type="nucleotide sequence ID" value="NZ_CABIXW010000014.1"/>
</dbReference>
<evidence type="ECO:0000313" key="14">
    <source>
        <dbReference type="Proteomes" id="UP000481964"/>
    </source>
</evidence>
<evidence type="ECO:0000313" key="11">
    <source>
        <dbReference type="EMBL" id="CUQ92319.1"/>
    </source>
</evidence>
<sequence>MRVGMGYDVHKLVKDRKLIMGGVEIPYELGLLGHSDADVLLHAIMDALLGAAALGDIGKHFPDTDDRYKGISSIKLLEEVGKKIDEANYIIENIDATIIAQKPKMRPYIDDMRKNIADALKIDVDRVNVKATTEEGLGFTGSGEGISSQAICSLNSVSNYIYGAADMTNCRPDCGGCMGCQNK</sequence>
<dbReference type="EMBL" id="CZBV01000014">
    <property type="protein sequence ID" value="CUQ92319.1"/>
    <property type="molecule type" value="Genomic_DNA"/>
</dbReference>
<dbReference type="PANTHER" id="PTHR43181">
    <property type="entry name" value="2-C-METHYL-D-ERYTHRITOL 2,4-CYCLODIPHOSPHATE SYNTHASE, CHLOROPLASTIC"/>
    <property type="match status" value="1"/>
</dbReference>
<evidence type="ECO:0000313" key="12">
    <source>
        <dbReference type="EMBL" id="MSC58411.1"/>
    </source>
</evidence>
<dbReference type="SUPFAM" id="SSF69765">
    <property type="entry name" value="IpsF-like"/>
    <property type="match status" value="1"/>
</dbReference>
<dbReference type="Proteomes" id="UP000481964">
    <property type="component" value="Unassembled WGS sequence"/>
</dbReference>
<keyword evidence="7 8" id="KW-0456">Lyase</keyword>
<keyword evidence="6 8" id="KW-0414">Isoprene biosynthesis</keyword>
<feature type="binding site" evidence="8">
    <location>
        <begin position="56"/>
        <end position="58"/>
    </location>
    <ligand>
        <name>4-CDP-2-C-methyl-D-erythritol 2-phosphate</name>
        <dbReference type="ChEBI" id="CHEBI:57919"/>
    </ligand>
</feature>
<dbReference type="GO" id="GO:0019288">
    <property type="term" value="P:isopentenyl diphosphate biosynthetic process, methylerythritol 4-phosphate pathway"/>
    <property type="evidence" value="ECO:0007669"/>
    <property type="project" value="UniProtKB-UniRule"/>
</dbReference>
<feature type="binding site" evidence="8">
    <location>
        <begin position="8"/>
        <end position="10"/>
    </location>
    <ligand>
        <name>4-CDP-2-C-methyl-D-erythritol 2-phosphate</name>
        <dbReference type="ChEBI" id="CHEBI:57919"/>
    </ligand>
</feature>
<keyword evidence="5 8" id="KW-0479">Metal-binding</keyword>
<evidence type="ECO:0000256" key="2">
    <source>
        <dbReference type="ARBA" id="ARBA00004709"/>
    </source>
</evidence>
<feature type="binding site" evidence="8">
    <location>
        <begin position="61"/>
        <end position="65"/>
    </location>
    <ligand>
        <name>4-CDP-2-C-methyl-D-erythritol 2-phosphate</name>
        <dbReference type="ChEBI" id="CHEBI:57919"/>
    </ligand>
</feature>
<comment type="subunit">
    <text evidence="8">Homotrimer.</text>
</comment>
<feature type="binding site" evidence="8">
    <location>
        <position position="8"/>
    </location>
    <ligand>
        <name>a divalent metal cation</name>
        <dbReference type="ChEBI" id="CHEBI:60240"/>
    </ligand>
</feature>
<dbReference type="GO" id="GO:0046872">
    <property type="term" value="F:metal ion binding"/>
    <property type="evidence" value="ECO:0007669"/>
    <property type="project" value="UniProtKB-KW"/>
</dbReference>
<dbReference type="AlphaFoldDB" id="A0A175A5U7"/>
<dbReference type="EC" id="4.6.1.12" evidence="4 8"/>
<comment type="caution">
    <text evidence="8">Lacks conserved residue(s) required for the propagation of feature annotation.</text>
</comment>
<dbReference type="EMBL" id="WKRD01000012">
    <property type="protein sequence ID" value="MSC58411.1"/>
    <property type="molecule type" value="Genomic_DNA"/>
</dbReference>
<dbReference type="InterPro" id="IPR020555">
    <property type="entry name" value="MECDP_synthase_CS"/>
</dbReference>
<evidence type="ECO:0000256" key="1">
    <source>
        <dbReference type="ARBA" id="ARBA00000200"/>
    </source>
</evidence>
<feature type="binding site" evidence="8">
    <location>
        <begin position="34"/>
        <end position="35"/>
    </location>
    <ligand>
        <name>4-CDP-2-C-methyl-D-erythritol 2-phosphate</name>
        <dbReference type="ChEBI" id="CHEBI:57919"/>
    </ligand>
</feature>
<evidence type="ECO:0000256" key="3">
    <source>
        <dbReference type="ARBA" id="ARBA00008480"/>
    </source>
</evidence>
<dbReference type="UniPathway" id="UPA00056">
    <property type="reaction ID" value="UER00095"/>
</dbReference>
<evidence type="ECO:0000256" key="7">
    <source>
        <dbReference type="ARBA" id="ARBA00023239"/>
    </source>
</evidence>
<feature type="site" description="Transition state stabilizer" evidence="8">
    <location>
        <position position="34"/>
    </location>
</feature>
<proteinExistence type="inferred from homology"/>
<evidence type="ECO:0000256" key="4">
    <source>
        <dbReference type="ARBA" id="ARBA00012579"/>
    </source>
</evidence>
<comment type="similarity">
    <text evidence="3 8 9">Belongs to the IspF family.</text>
</comment>
<reference evidence="12 14" key="2">
    <citation type="journal article" date="2019" name="Nat. Med.">
        <title>A library of human gut bacterial isolates paired with longitudinal multiomics data enables mechanistic microbiome research.</title>
        <authorList>
            <person name="Poyet M."/>
            <person name="Groussin M."/>
            <person name="Gibbons S.M."/>
            <person name="Avila-Pacheco J."/>
            <person name="Jiang X."/>
            <person name="Kearney S.M."/>
            <person name="Perrotta A.R."/>
            <person name="Berdy B."/>
            <person name="Zhao S."/>
            <person name="Lieberman T.D."/>
            <person name="Swanson P.K."/>
            <person name="Smith M."/>
            <person name="Roesemann S."/>
            <person name="Alexander J.E."/>
            <person name="Rich S.A."/>
            <person name="Livny J."/>
            <person name="Vlamakis H."/>
            <person name="Clish C."/>
            <person name="Bullock K."/>
            <person name="Deik A."/>
            <person name="Scott J."/>
            <person name="Pierce K.A."/>
            <person name="Xavier R.J."/>
            <person name="Alm E.J."/>
        </authorList>
    </citation>
    <scope>NUCLEOTIDE SEQUENCE [LARGE SCALE GENOMIC DNA]</scope>
    <source>
        <strain evidence="12 14">BIOML-A1</strain>
    </source>
</reference>
<comment type="catalytic activity">
    <reaction evidence="1 8 9">
        <text>4-CDP-2-C-methyl-D-erythritol 2-phosphate = 2-C-methyl-D-erythritol 2,4-cyclic diphosphate + CMP</text>
        <dbReference type="Rhea" id="RHEA:23864"/>
        <dbReference type="ChEBI" id="CHEBI:57919"/>
        <dbReference type="ChEBI" id="CHEBI:58483"/>
        <dbReference type="ChEBI" id="CHEBI:60377"/>
        <dbReference type="EC" id="4.6.1.12"/>
    </reaction>
</comment>
<dbReference type="Proteomes" id="UP000095780">
    <property type="component" value="Unassembled WGS sequence"/>
</dbReference>
<reference evidence="11 13" key="1">
    <citation type="submission" date="2015-09" db="EMBL/GenBank/DDBJ databases">
        <authorList>
            <consortium name="Pathogen Informatics"/>
        </authorList>
    </citation>
    <scope>NUCLEOTIDE SEQUENCE [LARGE SCALE GENOMIC DNA]</scope>
    <source>
        <strain evidence="11 13">2789STDY5834878</strain>
    </source>
</reference>
<dbReference type="GO" id="GO:0016114">
    <property type="term" value="P:terpenoid biosynthetic process"/>
    <property type="evidence" value="ECO:0007669"/>
    <property type="project" value="InterPro"/>
</dbReference>